<evidence type="ECO:0000259" key="1">
    <source>
        <dbReference type="PROSITE" id="PS50042"/>
    </source>
</evidence>
<feature type="domain" description="Cyclic nucleotide-binding" evidence="1">
    <location>
        <begin position="13"/>
        <end position="116"/>
    </location>
</feature>
<protein>
    <recommendedName>
        <fullName evidence="1">Cyclic nucleotide-binding domain-containing protein</fullName>
    </recommendedName>
</protein>
<dbReference type="AlphaFoldDB" id="A0A0F9YH16"/>
<dbReference type="InterPro" id="IPR000595">
    <property type="entry name" value="cNMP-bd_dom"/>
</dbReference>
<reference evidence="2" key="1">
    <citation type="journal article" date="2015" name="Nature">
        <title>Complex archaea that bridge the gap between prokaryotes and eukaryotes.</title>
        <authorList>
            <person name="Spang A."/>
            <person name="Saw J.H."/>
            <person name="Jorgensen S.L."/>
            <person name="Zaremba-Niedzwiedzka K."/>
            <person name="Martijn J."/>
            <person name="Lind A.E."/>
            <person name="van Eijk R."/>
            <person name="Schleper C."/>
            <person name="Guy L."/>
            <person name="Ettema T.J."/>
        </authorList>
    </citation>
    <scope>NUCLEOTIDE SEQUENCE</scope>
</reference>
<accession>A0A0F9YH16</accession>
<name>A0A0F9YH16_9ZZZZ</name>
<comment type="caution">
    <text evidence="2">The sequence shown here is derived from an EMBL/GenBank/DDBJ whole genome shotgun (WGS) entry which is preliminary data.</text>
</comment>
<proteinExistence type="predicted"/>
<dbReference type="InterPro" id="IPR018490">
    <property type="entry name" value="cNMP-bd_dom_sf"/>
</dbReference>
<dbReference type="SUPFAM" id="SSF51206">
    <property type="entry name" value="cAMP-binding domain-like"/>
    <property type="match status" value="1"/>
</dbReference>
<dbReference type="Gene3D" id="2.60.120.10">
    <property type="entry name" value="Jelly Rolls"/>
    <property type="match status" value="1"/>
</dbReference>
<dbReference type="InterPro" id="IPR014710">
    <property type="entry name" value="RmlC-like_jellyroll"/>
</dbReference>
<dbReference type="EMBL" id="LAZR01000002">
    <property type="protein sequence ID" value="KKO11577.1"/>
    <property type="molecule type" value="Genomic_DNA"/>
</dbReference>
<sequence length="192" mass="21448">MSAKRSAVSVNRLLDSLPAAVKQRILDNSDNVKLNFGELLCEYGEEPQHVYFPLSCQLSLVICIDDHAPFKLAMIGADGMLGAHEVLDVNEAAMREIVREEGYAIKLTRPTFRDLLQNSSPLQVTVKRYLFGLMSQANRTTGCNQFHRVSSRLARWLLLTNDCHLVTDPATPVGNPGRSAQCHQYRSQFSAE</sequence>
<organism evidence="2">
    <name type="scientific">marine sediment metagenome</name>
    <dbReference type="NCBI Taxonomy" id="412755"/>
    <lineage>
        <taxon>unclassified sequences</taxon>
        <taxon>metagenomes</taxon>
        <taxon>ecological metagenomes</taxon>
    </lineage>
</organism>
<evidence type="ECO:0000313" key="2">
    <source>
        <dbReference type="EMBL" id="KKO11577.1"/>
    </source>
</evidence>
<gene>
    <name evidence="2" type="ORF">LCGC14_0010700</name>
</gene>
<dbReference type="PROSITE" id="PS50042">
    <property type="entry name" value="CNMP_BINDING_3"/>
    <property type="match status" value="1"/>
</dbReference>